<feature type="region of interest" description="Disordered" evidence="1">
    <location>
        <begin position="1"/>
        <end position="23"/>
    </location>
</feature>
<organism evidence="2 3">
    <name type="scientific">Candidatus Lokiarchaeum ossiferum</name>
    <dbReference type="NCBI Taxonomy" id="2951803"/>
    <lineage>
        <taxon>Archaea</taxon>
        <taxon>Promethearchaeati</taxon>
        <taxon>Promethearchaeota</taxon>
        <taxon>Promethearchaeia</taxon>
        <taxon>Promethearchaeales</taxon>
        <taxon>Promethearchaeaceae</taxon>
        <taxon>Candidatus Lokiarchaeum</taxon>
    </lineage>
</organism>
<evidence type="ECO:0000256" key="1">
    <source>
        <dbReference type="SAM" id="MobiDB-lite"/>
    </source>
</evidence>
<protein>
    <submittedName>
        <fullName evidence="2">Uncharacterized protein</fullName>
    </submittedName>
</protein>
<evidence type="ECO:0000313" key="3">
    <source>
        <dbReference type="Proteomes" id="UP001208689"/>
    </source>
</evidence>
<evidence type="ECO:0000313" key="2">
    <source>
        <dbReference type="EMBL" id="UYP46462.1"/>
    </source>
</evidence>
<dbReference type="Proteomes" id="UP001208689">
    <property type="component" value="Chromosome"/>
</dbReference>
<proteinExistence type="predicted"/>
<keyword evidence="3" id="KW-1185">Reference proteome</keyword>
<feature type="compositionally biased region" description="Basic residues" evidence="1">
    <location>
        <begin position="1"/>
        <end position="13"/>
    </location>
</feature>
<dbReference type="EMBL" id="CP104013">
    <property type="protein sequence ID" value="UYP46462.1"/>
    <property type="molecule type" value="Genomic_DNA"/>
</dbReference>
<accession>A0ABY6HVS5</accession>
<name>A0ABY6HVS5_9ARCH</name>
<feature type="region of interest" description="Disordered" evidence="1">
    <location>
        <begin position="87"/>
        <end position="108"/>
    </location>
</feature>
<sequence length="108" mass="12506">MPSSNPKHRKKITQSRDMGIKKTNDSCSVSGCSLEGSHHLAASNLDGYMTKLKWTLDIDKKKSKRAALCKKHYKEYKKLKNKDEKYTKFRDFGNKSAPKREKSHNFLE</sequence>
<gene>
    <name evidence="2" type="ORF">NEF87_002747</name>
</gene>
<reference evidence="2" key="1">
    <citation type="submission" date="2022-09" db="EMBL/GenBank/DDBJ databases">
        <title>Actin cytoskeleton and complex cell architecture in an #Asgard archaeon.</title>
        <authorList>
            <person name="Ponce Toledo R.I."/>
            <person name="Schleper C."/>
            <person name="Rodrigues Oliveira T."/>
            <person name="Wollweber F."/>
            <person name="Xu J."/>
            <person name="Rittmann S."/>
            <person name="Klingl A."/>
            <person name="Pilhofer M."/>
        </authorList>
    </citation>
    <scope>NUCLEOTIDE SEQUENCE</scope>
    <source>
        <strain evidence="2">B-35</strain>
    </source>
</reference>